<evidence type="ECO:0000313" key="4">
    <source>
        <dbReference type="Proteomes" id="UP000239352"/>
    </source>
</evidence>
<feature type="transmembrane region" description="Helical" evidence="2">
    <location>
        <begin position="284"/>
        <end position="302"/>
    </location>
</feature>
<dbReference type="InParanoid" id="A0A2T0H0M4"/>
<evidence type="ECO:0000313" key="3">
    <source>
        <dbReference type="EMBL" id="PRW64922.1"/>
    </source>
</evidence>
<organism evidence="3 4">
    <name type="scientific">Actinopolyspora mortivallis</name>
    <dbReference type="NCBI Taxonomy" id="33906"/>
    <lineage>
        <taxon>Bacteria</taxon>
        <taxon>Bacillati</taxon>
        <taxon>Actinomycetota</taxon>
        <taxon>Actinomycetes</taxon>
        <taxon>Actinopolysporales</taxon>
        <taxon>Actinopolysporaceae</taxon>
        <taxon>Actinopolyspora</taxon>
    </lineage>
</organism>
<evidence type="ECO:0000256" key="2">
    <source>
        <dbReference type="SAM" id="Phobius"/>
    </source>
</evidence>
<name>A0A2T0H0M4_ACTMO</name>
<proteinExistence type="predicted"/>
<protein>
    <submittedName>
        <fullName evidence="3">Uncharacterized protein</fullName>
    </submittedName>
</protein>
<comment type="caution">
    <text evidence="3">The sequence shown here is derived from an EMBL/GenBank/DDBJ whole genome shotgun (WGS) entry which is preliminary data.</text>
</comment>
<feature type="transmembrane region" description="Helical" evidence="2">
    <location>
        <begin position="165"/>
        <end position="188"/>
    </location>
</feature>
<feature type="compositionally biased region" description="Pro residues" evidence="1">
    <location>
        <begin position="322"/>
        <end position="343"/>
    </location>
</feature>
<reference evidence="3 4" key="1">
    <citation type="submission" date="2018-03" db="EMBL/GenBank/DDBJ databases">
        <title>Actinopolyspora mortivallis from Sahara, screening for active biomolecules.</title>
        <authorList>
            <person name="Selama O."/>
            <person name="Wellington E.M.H."/>
            <person name="Hacene H."/>
        </authorList>
    </citation>
    <scope>NUCLEOTIDE SEQUENCE [LARGE SCALE GENOMIC DNA]</scope>
    <source>
        <strain evidence="3 4">M5A</strain>
    </source>
</reference>
<gene>
    <name evidence="3" type="ORF">CEP50_03690</name>
</gene>
<accession>A0A2T0H0M4</accession>
<feature type="transmembrane region" description="Helical" evidence="2">
    <location>
        <begin position="227"/>
        <end position="250"/>
    </location>
</feature>
<feature type="region of interest" description="Disordered" evidence="1">
    <location>
        <begin position="318"/>
        <end position="392"/>
    </location>
</feature>
<dbReference type="Proteomes" id="UP000239352">
    <property type="component" value="Unassembled WGS sequence"/>
</dbReference>
<feature type="compositionally biased region" description="Polar residues" evidence="1">
    <location>
        <begin position="16"/>
        <end position="40"/>
    </location>
</feature>
<feature type="transmembrane region" description="Helical" evidence="2">
    <location>
        <begin position="257"/>
        <end position="278"/>
    </location>
</feature>
<dbReference type="RefSeq" id="WP_106112487.1">
    <property type="nucleotide sequence ID" value="NZ_PVSR01000002.1"/>
</dbReference>
<sequence length="392" mass="40088">MSSPQSPEDRQPDPSAEQQKSSEQGAQQSDHSSGSDSTQVVDPAEAMRQMEQDSRSSSGGQEGGGATQVVPPSMQPPQPMYEQPGLGSQPGGQSQPGMSAQPWAQGQPGMPPQPGMAGQPGTPSGGFPAPPPGQPGGYGAPAPPPGQFPGGPQPSSSGKGLAQGAAWTGIGLGALTAIFSLMGIFLFFRAQERIAQVQEELSQLPGEYGQELQNGAQSFQQLPSSGLIVTLGVLQIVGALAVILAGILILQRKQFAPFVMLGGSGALALGVVIGWFVYRFTANGIVSILLVAVPAVLAMLPATRSYLSGTAVPAAPGGYGQPPMPGQPMPGQPGMPTGQPPGYPLAGQQGQPMPGQQPFPGQPYGQPYGQPQPPYGQPGGYPQQPGQQPPQW</sequence>
<feature type="compositionally biased region" description="Low complexity" evidence="1">
    <location>
        <begin position="80"/>
        <end position="108"/>
    </location>
</feature>
<feature type="region of interest" description="Disordered" evidence="1">
    <location>
        <begin position="1"/>
        <end position="162"/>
    </location>
</feature>
<keyword evidence="2" id="KW-0472">Membrane</keyword>
<evidence type="ECO:0000256" key="1">
    <source>
        <dbReference type="SAM" id="MobiDB-lite"/>
    </source>
</evidence>
<keyword evidence="2" id="KW-0812">Transmembrane</keyword>
<dbReference type="EMBL" id="PVSR01000002">
    <property type="protein sequence ID" value="PRW64922.1"/>
    <property type="molecule type" value="Genomic_DNA"/>
</dbReference>
<dbReference type="AlphaFoldDB" id="A0A2T0H0M4"/>
<keyword evidence="2" id="KW-1133">Transmembrane helix</keyword>
<keyword evidence="4" id="KW-1185">Reference proteome</keyword>
<feature type="compositionally biased region" description="Low complexity" evidence="1">
    <location>
        <begin position="115"/>
        <end position="127"/>
    </location>
</feature>